<keyword evidence="1" id="KW-0732">Signal</keyword>
<protein>
    <recommendedName>
        <fullName evidence="4">Cyanovirin-N domain-containing protein</fullName>
    </recommendedName>
</protein>
<dbReference type="PATRIC" id="fig|1121022.4.peg.4472"/>
<organism evidence="2 3">
    <name type="scientific">Asticcacaulis benevestitus DSM 16100 = ATCC BAA-896</name>
    <dbReference type="NCBI Taxonomy" id="1121022"/>
    <lineage>
        <taxon>Bacteria</taxon>
        <taxon>Pseudomonadati</taxon>
        <taxon>Pseudomonadota</taxon>
        <taxon>Alphaproteobacteria</taxon>
        <taxon>Caulobacterales</taxon>
        <taxon>Caulobacteraceae</taxon>
        <taxon>Asticcacaulis</taxon>
    </lineage>
</organism>
<sequence length="269" mass="28319">MRAMFAKFVTVLLGVSMLTFAGQAMACTTGCTPPKPPTVPTNPNPPHTPCTSCGGGHGGGKTTVDVNVNVRANASGSASAGATYYGGGYSNWSQTPGYPQAAGGLNVITGDAAAFESYSEQKSFTRQTIIQASCIDDTGVPHPASQVFSGRDIANGYRGEVYRCIAGTHMQWTYADYDGSKINFDGGKNMTCAKNEALWFENGALTCKVQTPQRQCNERSLLRRFGVGIKILTLTSTETITKQRQIASAQSSSSSTVMSFDGGVGGFVQ</sequence>
<dbReference type="RefSeq" id="WP_018083197.1">
    <property type="nucleotide sequence ID" value="NZ_AQWM01000025.1"/>
</dbReference>
<evidence type="ECO:0008006" key="4">
    <source>
        <dbReference type="Google" id="ProtNLM"/>
    </source>
</evidence>
<dbReference type="Proteomes" id="UP000017837">
    <property type="component" value="Unassembled WGS sequence"/>
</dbReference>
<name>V4NI70_9CAUL</name>
<dbReference type="OrthoDB" id="7172966at2"/>
<comment type="caution">
    <text evidence="2">The sequence shown here is derived from an EMBL/GenBank/DDBJ whole genome shotgun (WGS) entry which is preliminary data.</text>
</comment>
<reference evidence="2 3" key="1">
    <citation type="journal article" date="2014" name="Nature">
        <title>Sequential evolution of bacterial morphology by co-option of a developmental regulator.</title>
        <authorList>
            <person name="Jiang C."/>
            <person name="Brown P.J."/>
            <person name="Ducret A."/>
            <person name="Brun Y.V."/>
        </authorList>
    </citation>
    <scope>NUCLEOTIDE SEQUENCE [LARGE SCALE GENOMIC DNA]</scope>
    <source>
        <strain evidence="2 3">DSM 16100</strain>
    </source>
</reference>
<evidence type="ECO:0000256" key="1">
    <source>
        <dbReference type="SAM" id="SignalP"/>
    </source>
</evidence>
<accession>V4NI70</accession>
<proteinExistence type="predicted"/>
<evidence type="ECO:0000313" key="2">
    <source>
        <dbReference type="EMBL" id="ESQ81542.1"/>
    </source>
</evidence>
<evidence type="ECO:0000313" key="3">
    <source>
        <dbReference type="Proteomes" id="UP000017837"/>
    </source>
</evidence>
<dbReference type="AlphaFoldDB" id="V4NI70"/>
<keyword evidence="3" id="KW-1185">Reference proteome</keyword>
<dbReference type="EMBL" id="AWGB01000087">
    <property type="protein sequence ID" value="ESQ81542.1"/>
    <property type="molecule type" value="Genomic_DNA"/>
</dbReference>
<gene>
    <name evidence="2" type="ORF">ABENE_21840</name>
</gene>
<feature type="signal peptide" evidence="1">
    <location>
        <begin position="1"/>
        <end position="26"/>
    </location>
</feature>
<dbReference type="STRING" id="1121022.GCA_000376105_03522"/>
<feature type="chain" id="PRO_5004726004" description="Cyanovirin-N domain-containing protein" evidence="1">
    <location>
        <begin position="27"/>
        <end position="269"/>
    </location>
</feature>
<dbReference type="eggNOG" id="ENOG502ZCJE">
    <property type="taxonomic scope" value="Bacteria"/>
</dbReference>